<organism evidence="1">
    <name type="scientific">marine metagenome</name>
    <dbReference type="NCBI Taxonomy" id="408172"/>
    <lineage>
        <taxon>unclassified sequences</taxon>
        <taxon>metagenomes</taxon>
        <taxon>ecological metagenomes</taxon>
    </lineage>
</organism>
<accession>A0A382SG03</accession>
<proteinExistence type="predicted"/>
<dbReference type="EMBL" id="UINC01128227">
    <property type="protein sequence ID" value="SVD07841.1"/>
    <property type="molecule type" value="Genomic_DNA"/>
</dbReference>
<dbReference type="AlphaFoldDB" id="A0A382SG03"/>
<protein>
    <submittedName>
        <fullName evidence="1">Uncharacterized protein</fullName>
    </submittedName>
</protein>
<evidence type="ECO:0000313" key="1">
    <source>
        <dbReference type="EMBL" id="SVD07841.1"/>
    </source>
</evidence>
<dbReference type="PROSITE" id="PS51257">
    <property type="entry name" value="PROKAR_LIPOPROTEIN"/>
    <property type="match status" value="1"/>
</dbReference>
<name>A0A382SG03_9ZZZZ</name>
<gene>
    <name evidence="1" type="ORF">METZ01_LOCUS360695</name>
</gene>
<reference evidence="1" key="1">
    <citation type="submission" date="2018-05" db="EMBL/GenBank/DDBJ databases">
        <authorList>
            <person name="Lanie J.A."/>
            <person name="Ng W.-L."/>
            <person name="Kazmierczak K.M."/>
            <person name="Andrzejewski T.M."/>
            <person name="Davidsen T.M."/>
            <person name="Wayne K.J."/>
            <person name="Tettelin H."/>
            <person name="Glass J.I."/>
            <person name="Rusch D."/>
            <person name="Podicherti R."/>
            <person name="Tsui H.-C.T."/>
            <person name="Winkler M.E."/>
        </authorList>
    </citation>
    <scope>NUCLEOTIDE SEQUENCE</scope>
</reference>
<feature type="non-terminal residue" evidence="1">
    <location>
        <position position="35"/>
    </location>
</feature>
<sequence length="35" mass="3829">MKKYIMLALLSSLIACTNKEATPETSGTTNIVEEK</sequence>